<proteinExistence type="predicted"/>
<dbReference type="Proteomes" id="UP000192328">
    <property type="component" value="Unassembled WGS sequence"/>
</dbReference>
<dbReference type="EMBL" id="FWXZ01000008">
    <property type="protein sequence ID" value="SMC88650.1"/>
    <property type="molecule type" value="Genomic_DNA"/>
</dbReference>
<reference evidence="1" key="1">
    <citation type="submission" date="2017-04" db="EMBL/GenBank/DDBJ databases">
        <authorList>
            <person name="Varghese N."/>
            <person name="Submissions S."/>
        </authorList>
    </citation>
    <scope>NUCLEOTIDE SEQUENCE</scope>
    <source>
        <strain evidence="1">WTE2008</strain>
    </source>
</reference>
<organism evidence="1 2">
    <name type="scientific">Aristaeella lactis</name>
    <dbReference type="NCBI Taxonomy" id="3046383"/>
    <lineage>
        <taxon>Bacteria</taxon>
        <taxon>Bacillati</taxon>
        <taxon>Bacillota</taxon>
        <taxon>Clostridia</taxon>
        <taxon>Eubacteriales</taxon>
        <taxon>Aristaeellaceae</taxon>
        <taxon>Aristaeella</taxon>
    </lineage>
</organism>
<keyword evidence="2" id="KW-1185">Reference proteome</keyword>
<sequence length="310" mass="33939">MHTGKHWILTLIIAALLLSILVPATAEVKPIATDMLEHGTPPAKEGWITPGREYQDESIHATLYERKNYKTKSSAGPTTIHWVVIEIKDPSQIRTVLSYDSFEAKKGANPPELVKYINPVVSFNDDYVKMNNYKGYVVRQGVFCCDSLDEWKEEMKQDVLVIDSQGDFSVIQKASSADVQAFIADLEGQGKEATNVFTFGPALVLNGEVQEIKGSDSTHEVALSAARTAICQLDTLTYAVFAVDGGDGVGTNCTELANFIAKTFPDCKVAYNLDGGGSSKLYMGQKKVNSAKGRREIYGMIYFASAVSEE</sequence>
<comment type="caution">
    <text evidence="1">The sequence shown here is derived from an EMBL/GenBank/DDBJ whole genome shotgun (WGS) entry which is preliminary data.</text>
</comment>
<evidence type="ECO:0000313" key="1">
    <source>
        <dbReference type="EMBL" id="SMC88650.1"/>
    </source>
</evidence>
<name>A0AC61PQ99_9FIRM</name>
<protein>
    <submittedName>
        <fullName evidence="1">Exopolysaccharide biosynthesis protein</fullName>
    </submittedName>
</protein>
<evidence type="ECO:0000313" key="2">
    <source>
        <dbReference type="Proteomes" id="UP000192328"/>
    </source>
</evidence>
<gene>
    <name evidence="1" type="ORF">SAMN06297397_3022</name>
</gene>
<accession>A0AC61PQ99</accession>